<dbReference type="EMBL" id="BTRK01000004">
    <property type="protein sequence ID" value="GMR45331.1"/>
    <property type="molecule type" value="Genomic_DNA"/>
</dbReference>
<feature type="signal peptide" evidence="1">
    <location>
        <begin position="1"/>
        <end position="27"/>
    </location>
</feature>
<evidence type="ECO:0000313" key="2">
    <source>
        <dbReference type="EMBL" id="GMR45331.1"/>
    </source>
</evidence>
<evidence type="ECO:0000256" key="1">
    <source>
        <dbReference type="SAM" id="SignalP"/>
    </source>
</evidence>
<comment type="caution">
    <text evidence="2">The sequence shown here is derived from an EMBL/GenBank/DDBJ whole genome shotgun (WGS) entry which is preliminary data.</text>
</comment>
<feature type="non-terminal residue" evidence="2">
    <location>
        <position position="1"/>
    </location>
</feature>
<evidence type="ECO:0000313" key="3">
    <source>
        <dbReference type="Proteomes" id="UP001328107"/>
    </source>
</evidence>
<dbReference type="AlphaFoldDB" id="A0AAN5HYQ1"/>
<keyword evidence="3" id="KW-1185">Reference proteome</keyword>
<proteinExistence type="predicted"/>
<gene>
    <name evidence="2" type="ORF">PMAYCL1PPCAC_15526</name>
</gene>
<organism evidence="2 3">
    <name type="scientific">Pristionchus mayeri</name>
    <dbReference type="NCBI Taxonomy" id="1317129"/>
    <lineage>
        <taxon>Eukaryota</taxon>
        <taxon>Metazoa</taxon>
        <taxon>Ecdysozoa</taxon>
        <taxon>Nematoda</taxon>
        <taxon>Chromadorea</taxon>
        <taxon>Rhabditida</taxon>
        <taxon>Rhabditina</taxon>
        <taxon>Diplogasteromorpha</taxon>
        <taxon>Diplogasteroidea</taxon>
        <taxon>Neodiplogasteridae</taxon>
        <taxon>Pristionchus</taxon>
    </lineage>
</organism>
<accession>A0AAN5HYQ1</accession>
<feature type="chain" id="PRO_5042894867" evidence="1">
    <location>
        <begin position="28"/>
        <end position="75"/>
    </location>
</feature>
<sequence length="75" mass="8524">PHPGDTMVRLLFSLIVLFCLLHPLIEAAPSSPRKFETFDGSDAFFFDSEIGSFPSKRGMDYSGLIMRNFPMLRRV</sequence>
<protein>
    <submittedName>
        <fullName evidence="2">Uncharacterized protein</fullName>
    </submittedName>
</protein>
<dbReference type="Proteomes" id="UP001328107">
    <property type="component" value="Unassembled WGS sequence"/>
</dbReference>
<keyword evidence="1" id="KW-0732">Signal</keyword>
<reference evidence="3" key="1">
    <citation type="submission" date="2022-10" db="EMBL/GenBank/DDBJ databases">
        <title>Genome assembly of Pristionchus species.</title>
        <authorList>
            <person name="Yoshida K."/>
            <person name="Sommer R.J."/>
        </authorList>
    </citation>
    <scope>NUCLEOTIDE SEQUENCE [LARGE SCALE GENOMIC DNA]</scope>
    <source>
        <strain evidence="3">RS5460</strain>
    </source>
</reference>
<name>A0AAN5HYQ1_9BILA</name>